<dbReference type="Pfam" id="PF00359">
    <property type="entry name" value="PTS_EIIA_2"/>
    <property type="match status" value="1"/>
</dbReference>
<sequence>MKSYLNNRQFEILSTLLNEEGPITVGDLSRHLNLKPRIIQYNLNSIDCWLKNNNINILHRTGIGLFIDLSKEERAHILDQLSDLVNIELVFSTKERRRILMIYILEIGRTFSSTKLSLDFNVTRTTILKDLDYIKEYLDRHQLELIRLPRKGYEIHGSVAHKRFVICKLLCEEHFENKISLNNVEDLFKTKMPFKFIVDEWFQFSDIEFSLKSLKKIELLLNENFSQGSLIALFYYSIHMLKDIRKGNQIIGMEISEVNWFKEALLIFPFRKSLEEYTKIAIVDSELQTLVLHCHCQARFLGSLANIEREKSIYELFPPSNQLIAWGQELTKEISLFLNPYLQIEKDFQIELTDFLERCLTYRKYGFSLNNPFSSEIRAMFSDTYDTLEKIINRNVHDEISLFNENELSILTSLTISAINRIQQIIQKELKVILISSGDRPMTSFMKERVSNNFPWFNIIDTLRPADITREKVKDANLILTTDNICVDGGIPTIYVEPFITGMDIENIQNWILDHTKQKSIGIGLLENKGLNDLLLEENITIANKVDGWEDAVYLAGKPLIESGAIEESYLEAIIKVNRTHGPYSVIAPNIALLHAKPIDGVNKLCMGLLILKQGVRFGAKNFDPVRIVFIIGMQGAFSHQNVLHDFIRIIRAKGICERLVRCETPQEVKRELK</sequence>
<dbReference type="InterPro" id="IPR016152">
    <property type="entry name" value="PTrfase/Anion_transptr"/>
</dbReference>
<dbReference type="PANTHER" id="PTHR30185">
    <property type="entry name" value="CRYPTIC BETA-GLUCOSIDE BGL OPERON ANTITERMINATOR"/>
    <property type="match status" value="1"/>
</dbReference>
<dbReference type="CDD" id="cd00211">
    <property type="entry name" value="PTS_IIA_fru"/>
    <property type="match status" value="1"/>
</dbReference>
<keyword evidence="2" id="KW-0804">Transcription</keyword>
<dbReference type="Proteomes" id="UP000256388">
    <property type="component" value="Unassembled WGS sequence"/>
</dbReference>
<reference evidence="4 5" key="1">
    <citation type="submission" date="2018-08" db="EMBL/GenBank/DDBJ databases">
        <title>Genomic Encyclopedia of Type Strains, Phase IV (KMG-IV): sequencing the most valuable type-strain genomes for metagenomic binning, comparative biology and taxonomic classification.</title>
        <authorList>
            <person name="Goeker M."/>
        </authorList>
    </citation>
    <scope>NUCLEOTIDE SEQUENCE [LARGE SCALE GENOMIC DNA]</scope>
    <source>
        <strain evidence="4 5">DSM 23923</strain>
    </source>
</reference>
<dbReference type="PANTHER" id="PTHR30185:SF18">
    <property type="entry name" value="TRANSCRIPTIONAL REGULATOR MTLR"/>
    <property type="match status" value="1"/>
</dbReference>
<dbReference type="InterPro" id="IPR050661">
    <property type="entry name" value="BglG_antiterminators"/>
</dbReference>
<evidence type="ECO:0000313" key="4">
    <source>
        <dbReference type="EMBL" id="REG05360.1"/>
    </source>
</evidence>
<name>A0A347ZWD7_9CHLR</name>
<dbReference type="OrthoDB" id="369398at2"/>
<dbReference type="SUPFAM" id="SSF55804">
    <property type="entry name" value="Phoshotransferase/anion transport protein"/>
    <property type="match status" value="1"/>
</dbReference>
<keyword evidence="5" id="KW-1185">Reference proteome</keyword>
<dbReference type="AlphaFoldDB" id="A0A347ZWD7"/>
<proteinExistence type="predicted"/>
<evidence type="ECO:0000313" key="5">
    <source>
        <dbReference type="Proteomes" id="UP000256388"/>
    </source>
</evidence>
<dbReference type="InterPro" id="IPR002178">
    <property type="entry name" value="PTS_EIIA_type-2_dom"/>
</dbReference>
<dbReference type="EMBL" id="QUMS01000005">
    <property type="protein sequence ID" value="REG05360.1"/>
    <property type="molecule type" value="Genomic_DNA"/>
</dbReference>
<evidence type="ECO:0000256" key="1">
    <source>
        <dbReference type="ARBA" id="ARBA00023015"/>
    </source>
</evidence>
<evidence type="ECO:0000256" key="2">
    <source>
        <dbReference type="ARBA" id="ARBA00023163"/>
    </source>
</evidence>
<dbReference type="Gene3D" id="3.40.930.10">
    <property type="entry name" value="Mannitol-specific EII, Chain A"/>
    <property type="match status" value="1"/>
</dbReference>
<protein>
    <submittedName>
        <fullName evidence="4">Transcriptional antiterminator</fullName>
    </submittedName>
</protein>
<accession>A0A347ZWD7</accession>
<organism evidence="4 5">
    <name type="scientific">Pelolinea submarina</name>
    <dbReference type="NCBI Taxonomy" id="913107"/>
    <lineage>
        <taxon>Bacteria</taxon>
        <taxon>Bacillati</taxon>
        <taxon>Chloroflexota</taxon>
        <taxon>Anaerolineae</taxon>
        <taxon>Anaerolineales</taxon>
        <taxon>Anaerolineaceae</taxon>
        <taxon>Pelolinea</taxon>
    </lineage>
</organism>
<feature type="domain" description="PTS EIIA type-2" evidence="3">
    <location>
        <begin position="533"/>
        <end position="674"/>
    </location>
</feature>
<evidence type="ECO:0000259" key="3">
    <source>
        <dbReference type="PROSITE" id="PS51094"/>
    </source>
</evidence>
<dbReference type="RefSeq" id="WP_116226029.1">
    <property type="nucleotide sequence ID" value="NZ_AP018437.1"/>
</dbReference>
<dbReference type="PROSITE" id="PS51094">
    <property type="entry name" value="PTS_EIIA_TYPE_2"/>
    <property type="match status" value="1"/>
</dbReference>
<comment type="caution">
    <text evidence="4">The sequence shown here is derived from an EMBL/GenBank/DDBJ whole genome shotgun (WGS) entry which is preliminary data.</text>
</comment>
<gene>
    <name evidence="4" type="ORF">DFR64_2760</name>
</gene>
<keyword evidence="1" id="KW-0805">Transcription regulation</keyword>